<reference evidence="1" key="1">
    <citation type="submission" date="2023-03" db="EMBL/GenBank/DDBJ databases">
        <title>Massive genome expansion in bonnet fungi (Mycena s.s.) driven by repeated elements and novel gene families across ecological guilds.</title>
        <authorList>
            <consortium name="Lawrence Berkeley National Laboratory"/>
            <person name="Harder C.B."/>
            <person name="Miyauchi S."/>
            <person name="Viragh M."/>
            <person name="Kuo A."/>
            <person name="Thoen E."/>
            <person name="Andreopoulos B."/>
            <person name="Lu D."/>
            <person name="Skrede I."/>
            <person name="Drula E."/>
            <person name="Henrissat B."/>
            <person name="Morin E."/>
            <person name="Kohler A."/>
            <person name="Barry K."/>
            <person name="LaButti K."/>
            <person name="Morin E."/>
            <person name="Salamov A."/>
            <person name="Lipzen A."/>
            <person name="Mereny Z."/>
            <person name="Hegedus B."/>
            <person name="Baldrian P."/>
            <person name="Stursova M."/>
            <person name="Weitz H."/>
            <person name="Taylor A."/>
            <person name="Grigoriev I.V."/>
            <person name="Nagy L.G."/>
            <person name="Martin F."/>
            <person name="Kauserud H."/>
        </authorList>
    </citation>
    <scope>NUCLEOTIDE SEQUENCE</scope>
    <source>
        <strain evidence="1">9144</strain>
    </source>
</reference>
<feature type="non-terminal residue" evidence="1">
    <location>
        <position position="249"/>
    </location>
</feature>
<evidence type="ECO:0000313" key="1">
    <source>
        <dbReference type="EMBL" id="KAJ7214487.1"/>
    </source>
</evidence>
<accession>A0AAD6VK72</accession>
<sequence>FSMAVSDTAGNVKKCRALICMSFPWILNCPDPCHQLNLLAKEIMVGSKKYPKVMKTISAITTFFSHSNYGKKHLKDKMQDEDDKRGLVSFGATRFSTFADQASSVSRCLPAMEKCYSEGLIKFDTAAVKYFVADSPQQGNLRIQLYNINMLLKPISRGLKTLESSQVTCSDVFNIWIGIAIGFQAVFSSPNNPINIYHQETFDCYNRRFAIFMNDCTPGMFILAYLLDPGTIFASALQHPNRMHRSLLS</sequence>
<evidence type="ECO:0000313" key="2">
    <source>
        <dbReference type="Proteomes" id="UP001219525"/>
    </source>
</evidence>
<dbReference type="Proteomes" id="UP001219525">
    <property type="component" value="Unassembled WGS sequence"/>
</dbReference>
<dbReference type="SUPFAM" id="SSF53098">
    <property type="entry name" value="Ribonuclease H-like"/>
    <property type="match status" value="1"/>
</dbReference>
<evidence type="ECO:0008006" key="3">
    <source>
        <dbReference type="Google" id="ProtNLM"/>
    </source>
</evidence>
<organism evidence="1 2">
    <name type="scientific">Mycena pura</name>
    <dbReference type="NCBI Taxonomy" id="153505"/>
    <lineage>
        <taxon>Eukaryota</taxon>
        <taxon>Fungi</taxon>
        <taxon>Dikarya</taxon>
        <taxon>Basidiomycota</taxon>
        <taxon>Agaricomycotina</taxon>
        <taxon>Agaricomycetes</taxon>
        <taxon>Agaricomycetidae</taxon>
        <taxon>Agaricales</taxon>
        <taxon>Marasmiineae</taxon>
        <taxon>Mycenaceae</taxon>
        <taxon>Mycena</taxon>
    </lineage>
</organism>
<gene>
    <name evidence="1" type="ORF">GGX14DRAFT_360018</name>
</gene>
<dbReference type="InterPro" id="IPR012337">
    <property type="entry name" value="RNaseH-like_sf"/>
</dbReference>
<dbReference type="AlphaFoldDB" id="A0AAD6VK72"/>
<proteinExistence type="predicted"/>
<name>A0AAD6VK72_9AGAR</name>
<comment type="caution">
    <text evidence="1">The sequence shown here is derived from an EMBL/GenBank/DDBJ whole genome shotgun (WGS) entry which is preliminary data.</text>
</comment>
<keyword evidence="2" id="KW-1185">Reference proteome</keyword>
<dbReference type="EMBL" id="JARJCW010000019">
    <property type="protein sequence ID" value="KAJ7214487.1"/>
    <property type="molecule type" value="Genomic_DNA"/>
</dbReference>
<protein>
    <recommendedName>
        <fullName evidence="3">DUF659 domain-containing protein</fullName>
    </recommendedName>
</protein>